<reference evidence="2" key="1">
    <citation type="submission" date="2018-11" db="EMBL/GenBank/DDBJ databases">
        <authorList>
            <consortium name="Genoscope - CEA"/>
            <person name="William W."/>
        </authorList>
    </citation>
    <scope>NUCLEOTIDE SEQUENCE</scope>
</reference>
<proteinExistence type="predicted"/>
<name>A0A3P6AJE9_BRACM</name>
<dbReference type="EMBL" id="LR031573">
    <property type="protein sequence ID" value="VDC85330.1"/>
    <property type="molecule type" value="Genomic_DNA"/>
</dbReference>
<organism evidence="2">
    <name type="scientific">Brassica campestris</name>
    <name type="common">Field mustard</name>
    <dbReference type="NCBI Taxonomy" id="3711"/>
    <lineage>
        <taxon>Eukaryota</taxon>
        <taxon>Viridiplantae</taxon>
        <taxon>Streptophyta</taxon>
        <taxon>Embryophyta</taxon>
        <taxon>Tracheophyta</taxon>
        <taxon>Spermatophyta</taxon>
        <taxon>Magnoliopsida</taxon>
        <taxon>eudicotyledons</taxon>
        <taxon>Gunneridae</taxon>
        <taxon>Pentapetalae</taxon>
        <taxon>rosids</taxon>
        <taxon>malvids</taxon>
        <taxon>Brassicales</taxon>
        <taxon>Brassicaceae</taxon>
        <taxon>Brassiceae</taxon>
        <taxon>Brassica</taxon>
    </lineage>
</organism>
<sequence length="47" mass="5388">MCKVGQLSLAVSWLGNRVVALIPSLTTLFMRYANMVWLTRLMDFVKL</sequence>
<dbReference type="EMBL" id="LS974618">
    <property type="protein sequence ID" value="CAG7891652.1"/>
    <property type="molecule type" value="Genomic_DNA"/>
</dbReference>
<dbReference type="Proteomes" id="UP000694005">
    <property type="component" value="Chromosome A02"/>
</dbReference>
<dbReference type="AlphaFoldDB" id="A0A3P6AJE9"/>
<evidence type="ECO:0000313" key="1">
    <source>
        <dbReference type="EMBL" id="CAG7891652.1"/>
    </source>
</evidence>
<accession>A0A3P6AJE9</accession>
<gene>
    <name evidence="2" type="ORF">BRAA02T05242Z</name>
    <name evidence="1" type="ORF">BRAPAZ1V2_A02P06040.2</name>
</gene>
<evidence type="ECO:0000313" key="2">
    <source>
        <dbReference type="EMBL" id="VDC85330.1"/>
    </source>
</evidence>
<protein>
    <submittedName>
        <fullName evidence="1">Uncharacterized protein</fullName>
    </submittedName>
</protein>
<dbReference type="Gramene" id="A02p06040.2_BraZ1">
    <property type="protein sequence ID" value="A02p06040.2_BraZ1.CDS"/>
    <property type="gene ID" value="A02g06040.2_BraZ1"/>
</dbReference>